<evidence type="ECO:0000256" key="2">
    <source>
        <dbReference type="ARBA" id="ARBA00022795"/>
    </source>
</evidence>
<reference evidence="4 5" key="1">
    <citation type="submission" date="2024-09" db="EMBL/GenBank/DDBJ databases">
        <title>Paenibacillus zeirhizospherea sp. nov., isolated from surface of the maize (Zea mays) roots in a horticulture field, Hungary.</title>
        <authorList>
            <person name="Marton D."/>
            <person name="Farkas M."/>
            <person name="Bedics A."/>
            <person name="Toth E."/>
            <person name="Tancsics A."/>
            <person name="Boka K."/>
            <person name="Maroti G."/>
            <person name="Kriszt B."/>
            <person name="Cserhati M."/>
        </authorList>
    </citation>
    <scope>NUCLEOTIDE SEQUENCE [LARGE SCALE GENOMIC DNA]</scope>
    <source>
        <strain evidence="4 5">KCTC 33519</strain>
    </source>
</reference>
<evidence type="ECO:0000313" key="5">
    <source>
        <dbReference type="Proteomes" id="UP001580346"/>
    </source>
</evidence>
<feature type="region of interest" description="Disordered" evidence="3">
    <location>
        <begin position="1"/>
        <end position="38"/>
    </location>
</feature>
<comment type="similarity">
    <text evidence="1">Belongs to the FlgD family.</text>
</comment>
<proteinExistence type="inferred from homology"/>
<keyword evidence="4" id="KW-0966">Cell projection</keyword>
<sequence>MASDSITSTPNIWPNYAEQNVNRAANNQKSDSTGSASSLGKDEFLKLLITQLQNQDPMQPMEDKEFIAQMAQFTSVEQLMNISTQLTAMTESLSISSAMIGKEITWISEGKTDPITGEKPEGTVQSGIVDSIVIRDGKQYATVGKEEIALTDITSIKNPAGEKPEESAPEQPTGEPETGSSATS</sequence>
<dbReference type="Proteomes" id="UP001580346">
    <property type="component" value="Unassembled WGS sequence"/>
</dbReference>
<dbReference type="InterPro" id="IPR005648">
    <property type="entry name" value="FlgD"/>
</dbReference>
<keyword evidence="4" id="KW-0282">Flagellum</keyword>
<evidence type="ECO:0000256" key="3">
    <source>
        <dbReference type="SAM" id="MobiDB-lite"/>
    </source>
</evidence>
<gene>
    <name evidence="4" type="ORF">ACE41H_07215</name>
</gene>
<keyword evidence="4" id="KW-0969">Cilium</keyword>
<evidence type="ECO:0000256" key="1">
    <source>
        <dbReference type="ARBA" id="ARBA00010577"/>
    </source>
</evidence>
<dbReference type="EMBL" id="JBHHMI010000004">
    <property type="protein sequence ID" value="MFB5266573.1"/>
    <property type="molecule type" value="Genomic_DNA"/>
</dbReference>
<name>A0ABV5AQV2_9BACL</name>
<feature type="region of interest" description="Disordered" evidence="3">
    <location>
        <begin position="152"/>
        <end position="184"/>
    </location>
</feature>
<evidence type="ECO:0000313" key="4">
    <source>
        <dbReference type="EMBL" id="MFB5266573.1"/>
    </source>
</evidence>
<keyword evidence="5" id="KW-1185">Reference proteome</keyword>
<keyword evidence="2" id="KW-1005">Bacterial flagellum biogenesis</keyword>
<accession>A0ABV5AQV2</accession>
<comment type="caution">
    <text evidence="4">The sequence shown here is derived from an EMBL/GenBank/DDBJ whole genome shotgun (WGS) entry which is preliminary data.</text>
</comment>
<dbReference type="Pfam" id="PF03963">
    <property type="entry name" value="FlgD"/>
    <property type="match status" value="1"/>
</dbReference>
<dbReference type="RefSeq" id="WP_375354358.1">
    <property type="nucleotide sequence ID" value="NZ_JBHHMI010000004.1"/>
</dbReference>
<organism evidence="4 5">
    <name type="scientific">Paenibacillus enshidis</name>
    <dbReference type="NCBI Taxonomy" id="1458439"/>
    <lineage>
        <taxon>Bacteria</taxon>
        <taxon>Bacillati</taxon>
        <taxon>Bacillota</taxon>
        <taxon>Bacilli</taxon>
        <taxon>Bacillales</taxon>
        <taxon>Paenibacillaceae</taxon>
        <taxon>Paenibacillus</taxon>
    </lineage>
</organism>
<protein>
    <submittedName>
        <fullName evidence="4">Flagellar hook capping FlgD N-terminal domain-containing protein</fullName>
    </submittedName>
</protein>